<gene>
    <name evidence="1" type="ORF">BDN72DRAFT_858580</name>
</gene>
<evidence type="ECO:0000313" key="2">
    <source>
        <dbReference type="Proteomes" id="UP000308600"/>
    </source>
</evidence>
<organism evidence="1 2">
    <name type="scientific">Pluteus cervinus</name>
    <dbReference type="NCBI Taxonomy" id="181527"/>
    <lineage>
        <taxon>Eukaryota</taxon>
        <taxon>Fungi</taxon>
        <taxon>Dikarya</taxon>
        <taxon>Basidiomycota</taxon>
        <taxon>Agaricomycotina</taxon>
        <taxon>Agaricomycetes</taxon>
        <taxon>Agaricomycetidae</taxon>
        <taxon>Agaricales</taxon>
        <taxon>Pluteineae</taxon>
        <taxon>Pluteaceae</taxon>
        <taxon>Pluteus</taxon>
    </lineage>
</organism>
<protein>
    <submittedName>
        <fullName evidence="1">Uncharacterized protein</fullName>
    </submittedName>
</protein>
<evidence type="ECO:0000313" key="1">
    <source>
        <dbReference type="EMBL" id="TFK68190.1"/>
    </source>
</evidence>
<accession>A0ACD3AR78</accession>
<proteinExistence type="predicted"/>
<dbReference type="EMBL" id="ML208357">
    <property type="protein sequence ID" value="TFK68190.1"/>
    <property type="molecule type" value="Genomic_DNA"/>
</dbReference>
<name>A0ACD3AR78_9AGAR</name>
<keyword evidence="2" id="KW-1185">Reference proteome</keyword>
<reference evidence="1 2" key="1">
    <citation type="journal article" date="2019" name="Nat. Ecol. Evol.">
        <title>Megaphylogeny resolves global patterns of mushroom evolution.</title>
        <authorList>
            <person name="Varga T."/>
            <person name="Krizsan K."/>
            <person name="Foldi C."/>
            <person name="Dima B."/>
            <person name="Sanchez-Garcia M."/>
            <person name="Sanchez-Ramirez S."/>
            <person name="Szollosi G.J."/>
            <person name="Szarkandi J.G."/>
            <person name="Papp V."/>
            <person name="Albert L."/>
            <person name="Andreopoulos W."/>
            <person name="Angelini C."/>
            <person name="Antonin V."/>
            <person name="Barry K.W."/>
            <person name="Bougher N.L."/>
            <person name="Buchanan P."/>
            <person name="Buyck B."/>
            <person name="Bense V."/>
            <person name="Catcheside P."/>
            <person name="Chovatia M."/>
            <person name="Cooper J."/>
            <person name="Damon W."/>
            <person name="Desjardin D."/>
            <person name="Finy P."/>
            <person name="Geml J."/>
            <person name="Haridas S."/>
            <person name="Hughes K."/>
            <person name="Justo A."/>
            <person name="Karasinski D."/>
            <person name="Kautmanova I."/>
            <person name="Kiss B."/>
            <person name="Kocsube S."/>
            <person name="Kotiranta H."/>
            <person name="LaButti K.M."/>
            <person name="Lechner B.E."/>
            <person name="Liimatainen K."/>
            <person name="Lipzen A."/>
            <person name="Lukacs Z."/>
            <person name="Mihaltcheva S."/>
            <person name="Morgado L.N."/>
            <person name="Niskanen T."/>
            <person name="Noordeloos M.E."/>
            <person name="Ohm R.A."/>
            <person name="Ortiz-Santana B."/>
            <person name="Ovrebo C."/>
            <person name="Racz N."/>
            <person name="Riley R."/>
            <person name="Savchenko A."/>
            <person name="Shiryaev A."/>
            <person name="Soop K."/>
            <person name="Spirin V."/>
            <person name="Szebenyi C."/>
            <person name="Tomsovsky M."/>
            <person name="Tulloss R.E."/>
            <person name="Uehling J."/>
            <person name="Grigoriev I.V."/>
            <person name="Vagvolgyi C."/>
            <person name="Papp T."/>
            <person name="Martin F.M."/>
            <person name="Miettinen O."/>
            <person name="Hibbett D.S."/>
            <person name="Nagy L.G."/>
        </authorList>
    </citation>
    <scope>NUCLEOTIDE SEQUENCE [LARGE SCALE GENOMIC DNA]</scope>
    <source>
        <strain evidence="1 2">NL-1719</strain>
    </source>
</reference>
<dbReference type="Proteomes" id="UP000308600">
    <property type="component" value="Unassembled WGS sequence"/>
</dbReference>
<sequence>MSRHPSPGPSHPHSAPQPPRQKQQKAYSIGIAAGAEDVKYQAKYKELKRTVKEIESDNDKLHFKVLQAKRNIQRMKLERAILYEHLSAGPPSPEMRDRNPPPIVHTGPGVPPGPPRTHPGSHNREARDRSLPRESDHPMHDYGRVHSSVVQSPDVRPVSGLDTPIGPGVAPSPHSLSAMHSPRRVGSAGYEPRHLPPPSQLPPVQQYDGSRGHSHSHSHASPPLHHAHPASHERSHSYSSRRGQPPSQPYPAQGHPQQPYPDNLPPGAPLSHSPALSERERSRHHDVHDLRPPQMSPHPSSDSRSSGRTHNHQRMGPGTYISRDDPYDRGRDPERDRDWDRSRDVGRGHPMHSPPPVHRSRDYHDPPQHSVSSRSREDAYYHDVPASSGYPRISRSGTPGSGSGSNSGVGVADVPSRPDSRAQYSEHERTRSYKLRPVNHSTNEEVDFVHEDGRSHSRDRGGGAIGVTTTTGSGNNGNSANGSGGGGGNGNSSSNNYGQQSSSHAVHEQSRASMESRKRSRNEMEVDMENDAGEVGAGGVSSSSAGSGPGTGTGYPSGGRLPPEDRSSKRYHREQPPSHHSRTTEIHDDDRSPQ</sequence>